<dbReference type="EMBL" id="JAYKXP010000227">
    <property type="protein sequence ID" value="KAK7018645.1"/>
    <property type="molecule type" value="Genomic_DNA"/>
</dbReference>
<evidence type="ECO:0000313" key="4">
    <source>
        <dbReference type="Proteomes" id="UP001383192"/>
    </source>
</evidence>
<protein>
    <submittedName>
        <fullName evidence="3">Uncharacterized protein</fullName>
    </submittedName>
</protein>
<proteinExistence type="predicted"/>
<sequence>MTRSRDRTSERRHSNLYFKLAISLFVLSTLFVVNYTVYTGHASVVRFNVVKNQDYDLFERYQTFDDFERRFGLSTEMYTTVFLNIAAEWMLIHRCYLIWGSSKVVAAPLIVASFVINACGLTSSILKSVGISTLASLDSNVGDLLMIEDKLENAYAVSSAVHNVVITLLTDLIIVNTIAPENISFDPAPLVALSAGMAPTLIMVRAKFGMNVESSMQEAISDIRFTDNEQGLGGNTARSRAQILSIVPNSGGVEDHEERAGSSKEASTIV</sequence>
<reference evidence="3 4" key="1">
    <citation type="submission" date="2024-01" db="EMBL/GenBank/DDBJ databases">
        <title>A draft genome for a cacao thread blight-causing isolate of Paramarasmius palmivorus.</title>
        <authorList>
            <person name="Baruah I.K."/>
            <person name="Bukari Y."/>
            <person name="Amoako-Attah I."/>
            <person name="Meinhardt L.W."/>
            <person name="Bailey B.A."/>
            <person name="Cohen S.P."/>
        </authorList>
    </citation>
    <scope>NUCLEOTIDE SEQUENCE [LARGE SCALE GENOMIC DNA]</scope>
    <source>
        <strain evidence="3 4">GH-12</strain>
    </source>
</reference>
<feature type="transmembrane region" description="Helical" evidence="2">
    <location>
        <begin position="20"/>
        <end position="38"/>
    </location>
</feature>
<feature type="transmembrane region" description="Helical" evidence="2">
    <location>
        <begin position="104"/>
        <end position="126"/>
    </location>
</feature>
<comment type="caution">
    <text evidence="3">The sequence shown here is derived from an EMBL/GenBank/DDBJ whole genome shotgun (WGS) entry which is preliminary data.</text>
</comment>
<dbReference type="AlphaFoldDB" id="A0AAW0B2G9"/>
<evidence type="ECO:0000256" key="1">
    <source>
        <dbReference type="SAM" id="MobiDB-lite"/>
    </source>
</evidence>
<evidence type="ECO:0000256" key="2">
    <source>
        <dbReference type="SAM" id="Phobius"/>
    </source>
</evidence>
<feature type="compositionally biased region" description="Basic and acidic residues" evidence="1">
    <location>
        <begin position="253"/>
        <end position="262"/>
    </location>
</feature>
<keyword evidence="2" id="KW-0472">Membrane</keyword>
<evidence type="ECO:0000313" key="3">
    <source>
        <dbReference type="EMBL" id="KAK7018645.1"/>
    </source>
</evidence>
<keyword evidence="4" id="KW-1185">Reference proteome</keyword>
<gene>
    <name evidence="3" type="ORF">VNI00_018356</name>
</gene>
<keyword evidence="2" id="KW-0812">Transmembrane</keyword>
<feature type="region of interest" description="Disordered" evidence="1">
    <location>
        <begin position="251"/>
        <end position="270"/>
    </location>
</feature>
<accession>A0AAW0B2G9</accession>
<organism evidence="3 4">
    <name type="scientific">Paramarasmius palmivorus</name>
    <dbReference type="NCBI Taxonomy" id="297713"/>
    <lineage>
        <taxon>Eukaryota</taxon>
        <taxon>Fungi</taxon>
        <taxon>Dikarya</taxon>
        <taxon>Basidiomycota</taxon>
        <taxon>Agaricomycotina</taxon>
        <taxon>Agaricomycetes</taxon>
        <taxon>Agaricomycetidae</taxon>
        <taxon>Agaricales</taxon>
        <taxon>Marasmiineae</taxon>
        <taxon>Marasmiaceae</taxon>
        <taxon>Paramarasmius</taxon>
    </lineage>
</organism>
<dbReference type="Proteomes" id="UP001383192">
    <property type="component" value="Unassembled WGS sequence"/>
</dbReference>
<name>A0AAW0B2G9_9AGAR</name>
<keyword evidence="2" id="KW-1133">Transmembrane helix</keyword>